<reference evidence="6 7" key="1">
    <citation type="submission" date="2023-09" db="EMBL/GenBank/DDBJ databases">
        <authorList>
            <person name="Rey-Velasco X."/>
        </authorList>
    </citation>
    <scope>NUCLEOTIDE SEQUENCE [LARGE SCALE GENOMIC DNA]</scope>
    <source>
        <strain evidence="6 7">W409</strain>
    </source>
</reference>
<comment type="caution">
    <text evidence="6">The sequence shown here is derived from an EMBL/GenBank/DDBJ whole genome shotgun (WGS) entry which is preliminary data.</text>
</comment>
<comment type="subcellular location">
    <subcellularLocation>
        <location evidence="1">Cytoplasm</location>
    </subcellularLocation>
</comment>
<evidence type="ECO:0000256" key="4">
    <source>
        <dbReference type="ARBA" id="ARBA00037131"/>
    </source>
</evidence>
<feature type="domain" description="UspA" evidence="5">
    <location>
        <begin position="172"/>
        <end position="298"/>
    </location>
</feature>
<accession>A0AAW8QXW2</accession>
<dbReference type="RefSeq" id="WP_311360251.1">
    <property type="nucleotide sequence ID" value="NZ_JAVRIE010000001.1"/>
</dbReference>
<dbReference type="Pfam" id="PF00582">
    <property type="entry name" value="Usp"/>
    <property type="match status" value="2"/>
</dbReference>
<evidence type="ECO:0000313" key="6">
    <source>
        <dbReference type="EMBL" id="MDT0581450.1"/>
    </source>
</evidence>
<evidence type="ECO:0000256" key="2">
    <source>
        <dbReference type="ARBA" id="ARBA00008791"/>
    </source>
</evidence>
<gene>
    <name evidence="6" type="primary">uspE</name>
    <name evidence="6" type="ORF">RM544_02795</name>
</gene>
<dbReference type="InterPro" id="IPR006016">
    <property type="entry name" value="UspA"/>
</dbReference>
<dbReference type="AlphaFoldDB" id="A0AAW8QXW2"/>
<dbReference type="GO" id="GO:0005737">
    <property type="term" value="C:cytoplasm"/>
    <property type="evidence" value="ECO:0007669"/>
    <property type="project" value="UniProtKB-SubCell"/>
</dbReference>
<evidence type="ECO:0000259" key="5">
    <source>
        <dbReference type="Pfam" id="PF00582"/>
    </source>
</evidence>
<comment type="similarity">
    <text evidence="2">Belongs to the universal stress protein A family.</text>
</comment>
<name>A0AAW8QXW2_9ALTE</name>
<protein>
    <submittedName>
        <fullName evidence="6">Universal stress protein UspE</fullName>
    </submittedName>
</protein>
<dbReference type="SUPFAM" id="SSF52402">
    <property type="entry name" value="Adenine nucleotide alpha hydrolases-like"/>
    <property type="match status" value="2"/>
</dbReference>
<evidence type="ECO:0000313" key="7">
    <source>
        <dbReference type="Proteomes" id="UP001249020"/>
    </source>
</evidence>
<feature type="domain" description="UspA" evidence="5">
    <location>
        <begin position="6"/>
        <end position="145"/>
    </location>
</feature>
<comment type="function">
    <text evidence="4">Required for resistance to DNA-damaging agents.</text>
</comment>
<dbReference type="Gene3D" id="3.40.50.12370">
    <property type="match status" value="1"/>
</dbReference>
<dbReference type="PANTHER" id="PTHR47892:SF1">
    <property type="entry name" value="UNIVERSAL STRESS PROTEIN E"/>
    <property type="match status" value="1"/>
</dbReference>
<evidence type="ECO:0000256" key="1">
    <source>
        <dbReference type="ARBA" id="ARBA00004496"/>
    </source>
</evidence>
<dbReference type="EMBL" id="JAVRIE010000001">
    <property type="protein sequence ID" value="MDT0581450.1"/>
    <property type="molecule type" value="Genomic_DNA"/>
</dbReference>
<keyword evidence="7" id="KW-1185">Reference proteome</keyword>
<dbReference type="InterPro" id="IPR006015">
    <property type="entry name" value="Universal_stress_UspA"/>
</dbReference>
<organism evidence="6 7">
    <name type="scientific">Brumicola blandensis</name>
    <dbReference type="NCBI Taxonomy" id="3075611"/>
    <lineage>
        <taxon>Bacteria</taxon>
        <taxon>Pseudomonadati</taxon>
        <taxon>Pseudomonadota</taxon>
        <taxon>Gammaproteobacteria</taxon>
        <taxon>Alteromonadales</taxon>
        <taxon>Alteromonadaceae</taxon>
        <taxon>Brumicola</taxon>
    </lineage>
</organism>
<dbReference type="NCBIfam" id="NF008380">
    <property type="entry name" value="PRK11175.1"/>
    <property type="match status" value="1"/>
</dbReference>
<dbReference type="PRINTS" id="PR01438">
    <property type="entry name" value="UNVRSLSTRESS"/>
</dbReference>
<dbReference type="Proteomes" id="UP001249020">
    <property type="component" value="Unassembled WGS sequence"/>
</dbReference>
<evidence type="ECO:0000256" key="3">
    <source>
        <dbReference type="ARBA" id="ARBA00022490"/>
    </source>
</evidence>
<dbReference type="PANTHER" id="PTHR47892">
    <property type="entry name" value="UNIVERSAL STRESS PROTEIN E"/>
    <property type="match status" value="1"/>
</dbReference>
<keyword evidence="3" id="KW-0963">Cytoplasm</keyword>
<proteinExistence type="inferred from homology"/>
<sequence>MFTCSKILAVIDPSTKQQPSLNRAIFLAEKTGASVVALSSIYDKSYDMAAILTSDERYEMKQAMLEHESLNLTALLKELTTDVNISTKIKWQKKLHESVVETCQEESCDLIVKSTKKHGMLASSIFTPNDWHILRNAPVDVLLVKDHEWTNNGKVLASIGVSAKDDQHISLSDKIAETGNELAKLTNSTLHLANSYAGAPVHIAVEVPNFAPEVYNRSVQERHTNKLNELATTHSLQDATMHVLEGLPEDVIPKLSNELDADLLIIGSVGRRGISAALLGNTAEMIIDAVNCDTLIIKP</sequence>